<dbReference type="AlphaFoldDB" id="A0A0W8FBW3"/>
<keyword evidence="2" id="KW-0408">Iron</keyword>
<name>A0A0W8FBW3_9ZZZZ</name>
<dbReference type="PANTHER" id="PTHR43432:SF3">
    <property type="entry name" value="SLR0285 PROTEIN"/>
    <property type="match status" value="1"/>
</dbReference>
<evidence type="ECO:0000256" key="3">
    <source>
        <dbReference type="ARBA" id="ARBA00023014"/>
    </source>
</evidence>
<protein>
    <submittedName>
        <fullName evidence="5">Radical sam domain protein</fullName>
    </submittedName>
</protein>
<comment type="caution">
    <text evidence="5">The sequence shown here is derived from an EMBL/GenBank/DDBJ whole genome shotgun (WGS) entry which is preliminary data.</text>
</comment>
<keyword evidence="1" id="KW-0479">Metal-binding</keyword>
<feature type="domain" description="Radical SAM core" evidence="4">
    <location>
        <begin position="14"/>
        <end position="231"/>
    </location>
</feature>
<dbReference type="InterPro" id="IPR058240">
    <property type="entry name" value="rSAM_sf"/>
</dbReference>
<dbReference type="SFLD" id="SFLDG01084">
    <property type="entry name" value="Uncharacterised_Radical_SAM_Su"/>
    <property type="match status" value="1"/>
</dbReference>
<dbReference type="SUPFAM" id="SSF102114">
    <property type="entry name" value="Radical SAM enzymes"/>
    <property type="match status" value="1"/>
</dbReference>
<dbReference type="GO" id="GO:0046872">
    <property type="term" value="F:metal ion binding"/>
    <property type="evidence" value="ECO:0007669"/>
    <property type="project" value="UniProtKB-KW"/>
</dbReference>
<dbReference type="PANTHER" id="PTHR43432">
    <property type="entry name" value="SLR0285 PROTEIN"/>
    <property type="match status" value="1"/>
</dbReference>
<dbReference type="InterPro" id="IPR040086">
    <property type="entry name" value="MJ0683-like"/>
</dbReference>
<organism evidence="5">
    <name type="scientific">hydrocarbon metagenome</name>
    <dbReference type="NCBI Taxonomy" id="938273"/>
    <lineage>
        <taxon>unclassified sequences</taxon>
        <taxon>metagenomes</taxon>
        <taxon>ecological metagenomes</taxon>
    </lineage>
</organism>
<keyword evidence="3" id="KW-0411">Iron-sulfur</keyword>
<proteinExistence type="predicted"/>
<dbReference type="Gene3D" id="3.80.30.30">
    <property type="match status" value="1"/>
</dbReference>
<gene>
    <name evidence="5" type="ORF">ASZ90_012026</name>
</gene>
<dbReference type="CDD" id="cd01335">
    <property type="entry name" value="Radical_SAM"/>
    <property type="match status" value="1"/>
</dbReference>
<dbReference type="SMART" id="SM00729">
    <property type="entry name" value="Elp3"/>
    <property type="match status" value="1"/>
</dbReference>
<sequence>MILRAFDPWKSELCTCPAKLSLNPYTGCPHGCLYCYASSYIPRFHSCRPKVDLLRRLDREAAKVVPGLFIAISNSSDPYPPIEKELGLTRGCLRILKERNFRVQIVTKSDLVTRDIDLLAAMKAAVAVTVTTLDDSLSLRLEPGAPSPKRRLFALNELSRAGIPLSARIDPIIPGINDCGIEDLVYSLHSAGVRHITSSTYKARPDSIKKITAAFPEEGAALKALFSRGGRYSGSSYLPADLRRSILEDVASHAHQTGITFSTCREGFAFEEGISCDGSHLLPL</sequence>
<accession>A0A0W8FBW3</accession>
<dbReference type="EMBL" id="LNQE01001391">
    <property type="protein sequence ID" value="KUG18289.1"/>
    <property type="molecule type" value="Genomic_DNA"/>
</dbReference>
<dbReference type="SFLD" id="SFLDS00029">
    <property type="entry name" value="Radical_SAM"/>
    <property type="match status" value="1"/>
</dbReference>
<dbReference type="Pfam" id="PF04055">
    <property type="entry name" value="Radical_SAM"/>
    <property type="match status" value="1"/>
</dbReference>
<evidence type="ECO:0000256" key="1">
    <source>
        <dbReference type="ARBA" id="ARBA00022723"/>
    </source>
</evidence>
<dbReference type="PROSITE" id="PS51918">
    <property type="entry name" value="RADICAL_SAM"/>
    <property type="match status" value="1"/>
</dbReference>
<dbReference type="GO" id="GO:0051536">
    <property type="term" value="F:iron-sulfur cluster binding"/>
    <property type="evidence" value="ECO:0007669"/>
    <property type="project" value="UniProtKB-KW"/>
</dbReference>
<dbReference type="GO" id="GO:0003824">
    <property type="term" value="F:catalytic activity"/>
    <property type="evidence" value="ECO:0007669"/>
    <property type="project" value="InterPro"/>
</dbReference>
<evidence type="ECO:0000256" key="2">
    <source>
        <dbReference type="ARBA" id="ARBA00023004"/>
    </source>
</evidence>
<dbReference type="InterPro" id="IPR006638">
    <property type="entry name" value="Elp3/MiaA/NifB-like_rSAM"/>
</dbReference>
<reference evidence="5" key="1">
    <citation type="journal article" date="2015" name="Proc. Natl. Acad. Sci. U.S.A.">
        <title>Networks of energetic and metabolic interactions define dynamics in microbial communities.</title>
        <authorList>
            <person name="Embree M."/>
            <person name="Liu J.K."/>
            <person name="Al-Bassam M.M."/>
            <person name="Zengler K."/>
        </authorList>
    </citation>
    <scope>NUCLEOTIDE SEQUENCE</scope>
</reference>
<evidence type="ECO:0000313" key="5">
    <source>
        <dbReference type="EMBL" id="KUG18289.1"/>
    </source>
</evidence>
<evidence type="ECO:0000259" key="4">
    <source>
        <dbReference type="PROSITE" id="PS51918"/>
    </source>
</evidence>
<dbReference type="InterPro" id="IPR007197">
    <property type="entry name" value="rSAM"/>
</dbReference>